<feature type="compositionally biased region" description="Low complexity" evidence="3">
    <location>
        <begin position="630"/>
        <end position="639"/>
    </location>
</feature>
<feature type="coiled-coil region" evidence="2">
    <location>
        <begin position="797"/>
        <end position="910"/>
    </location>
</feature>
<dbReference type="InterPro" id="IPR040040">
    <property type="entry name" value="ATG11"/>
</dbReference>
<dbReference type="PANTHER" id="PTHR13222">
    <property type="entry name" value="RB1-INDUCIBLE COILED-COIL"/>
    <property type="match status" value="1"/>
</dbReference>
<organism evidence="5">
    <name type="scientific">Octopus bimaculoides</name>
    <name type="common">California two-spotted octopus</name>
    <dbReference type="NCBI Taxonomy" id="37653"/>
    <lineage>
        <taxon>Eukaryota</taxon>
        <taxon>Metazoa</taxon>
        <taxon>Spiralia</taxon>
        <taxon>Lophotrochozoa</taxon>
        <taxon>Mollusca</taxon>
        <taxon>Cephalopoda</taxon>
        <taxon>Coleoidea</taxon>
        <taxon>Octopodiformes</taxon>
        <taxon>Octopoda</taxon>
        <taxon>Incirrata</taxon>
        <taxon>Octopodidae</taxon>
        <taxon>Octopus</taxon>
    </lineage>
</organism>
<dbReference type="GO" id="GO:0061709">
    <property type="term" value="P:reticulophagy"/>
    <property type="evidence" value="ECO:0007669"/>
    <property type="project" value="TreeGrafter"/>
</dbReference>
<feature type="coiled-coil region" evidence="2">
    <location>
        <begin position="1077"/>
        <end position="1195"/>
    </location>
</feature>
<dbReference type="GO" id="GO:0061723">
    <property type="term" value="P:glycophagy"/>
    <property type="evidence" value="ECO:0007669"/>
    <property type="project" value="TreeGrafter"/>
</dbReference>
<dbReference type="GO" id="GO:0034045">
    <property type="term" value="C:phagophore assembly site membrane"/>
    <property type="evidence" value="ECO:0007669"/>
    <property type="project" value="TreeGrafter"/>
</dbReference>
<keyword evidence="1" id="KW-0072">Autophagy</keyword>
<feature type="domain" description="Autophagy protein ATG17-like" evidence="4">
    <location>
        <begin position="77"/>
        <end position="430"/>
    </location>
</feature>
<evidence type="ECO:0000259" key="4">
    <source>
        <dbReference type="Pfam" id="PF04108"/>
    </source>
</evidence>
<dbReference type="GO" id="GO:0019901">
    <property type="term" value="F:protein kinase binding"/>
    <property type="evidence" value="ECO:0007669"/>
    <property type="project" value="TreeGrafter"/>
</dbReference>
<feature type="region of interest" description="Disordered" evidence="3">
    <location>
        <begin position="630"/>
        <end position="662"/>
    </location>
</feature>
<dbReference type="GO" id="GO:0034517">
    <property type="term" value="P:ribophagy"/>
    <property type="evidence" value="ECO:0007669"/>
    <property type="project" value="TreeGrafter"/>
</dbReference>
<dbReference type="OrthoDB" id="447953at2759"/>
<evidence type="ECO:0000256" key="3">
    <source>
        <dbReference type="SAM" id="MobiDB-lite"/>
    </source>
</evidence>
<dbReference type="GO" id="GO:0034727">
    <property type="term" value="P:piecemeal microautophagy of the nucleus"/>
    <property type="evidence" value="ECO:0007669"/>
    <property type="project" value="TreeGrafter"/>
</dbReference>
<accession>A0A0L8GUS3</accession>
<feature type="compositionally biased region" description="Polar residues" evidence="3">
    <location>
        <begin position="652"/>
        <end position="662"/>
    </location>
</feature>
<dbReference type="GO" id="GO:0000422">
    <property type="term" value="P:autophagy of mitochondrion"/>
    <property type="evidence" value="ECO:0007669"/>
    <property type="project" value="TreeGrafter"/>
</dbReference>
<gene>
    <name evidence="5" type="ORF">OCBIM_22027539mg</name>
</gene>
<sequence length="1246" mass="142267">MLVSGGISLDNSCRVGHYCAGTDTNPIFVFSKVTIEANIPPSPCINYGTDKVLTDAISEVVLLPATHETVSDAYKLAKETVECDKSRMEASERLIHDQHLQQQGWAAAIANLDDHLASFNRRVEKFQSTCNIFLKTQEESLEMLSNVPGILRLLGRIPLLNSLQTLVSSPLSQTNPVEPAMLEDVSDSGGHRSPSLLDWIYQQDPRSSLEDMVEQCRVISEQISQKNVEKLMQEIDDMLKFIDRPDMKEVKGLENRLYQLDHLITNTRTIMDKQTKFYQKFSSQLETTSRMDCECLSEYWKNHKKDLMDLSEGHNQIKIFRKRCCKAKEELSKNLHVRLQWVMYVEQLIMEKERKIKIESEKIKRQRKHLKILQQVHDSAKMYINALVEIIRRKNYSTQFLTWARNVAATSHSLYIGELQDRQNFSETFNKHFIQSLFHGLHDEPSKFATTPPRTFDHNIPEITSDDIEKLKTAVPELASSLIMPPKKNLYNQLCVNVSKQVFQDLRNISPELVEDRLSLKLTNKEEQKEEASQSVSAIDAATATSQNICPFTIVNSPHTQSNDSYCQTPPVDFGTHSSDAAAVAIDEDFCIDKEDLMMKSGSPAKQVGDAQAGTSDSYRLSCDTDAVNQSVEQSSESVSSRRHHWKGHLASDTSPEVETSQEFTTADFYFDESMPSSIEAPLHKGIPKEDLQKMLQEKCELSEKLSRELQACRASFGVTLDKLKALKNTTERSLPEFREQLCELHELMRQNQIDFIRNASHVEENLMDAIRMFNENKDKERADNFLAFQKEHEIALQMMTEKLGKANEQIKEMEQENSALEEELRQNKNQCELLSQKISFLEDEKEKSLKQLSDKCQKEMEVGLDKQRSEYEGLLAQKNEEMSQVSNNLECAQCRVDQLMQDISNMSDTFSETNKKEKAELIEKLESSFMSEKMQAVEEAKQLLIKEHTASLESLKLDYANLDEEYKSMQSKLNAEKEQALHSLHCELSTTLNAAMSELNQNLTSKLTECEANLKQTQAELLEYRQLAARPKQCDGQCQTSESVISVADFEQKLRESTSDYGTKLEAEKTARQEESLRHQQELKQLRASLEAEYEEKLNVQRKSLIAEKQVIFNQALAKLTTEKDQTNKELQQQIEELTANINDLKQEEEVSKQNNEEIIKELAEKLEEKTSNEDRLENELKSAIAKVAATESSNRRVSSEENADEGSVLLSLTPTVTATTTTTITIIIITFMPMREPLCSHSVY</sequence>
<dbReference type="STRING" id="37653.A0A0L8GUS3"/>
<evidence type="ECO:0000256" key="2">
    <source>
        <dbReference type="SAM" id="Coils"/>
    </source>
</evidence>
<reference evidence="5" key="1">
    <citation type="submission" date="2015-07" db="EMBL/GenBank/DDBJ databases">
        <title>MeaNS - Measles Nucleotide Surveillance Program.</title>
        <authorList>
            <person name="Tran T."/>
            <person name="Druce J."/>
        </authorList>
    </citation>
    <scope>NUCLEOTIDE SEQUENCE</scope>
    <source>
        <strain evidence="5">UCB-OBI-ISO-001</strain>
        <tissue evidence="5">Gonad</tissue>
    </source>
</reference>
<evidence type="ECO:0000313" key="5">
    <source>
        <dbReference type="EMBL" id="KOF80718.1"/>
    </source>
</evidence>
<dbReference type="PANTHER" id="PTHR13222:SF1">
    <property type="entry name" value="RB1-INDUCIBLE COILED-COIL PROTEIN 1"/>
    <property type="match status" value="1"/>
</dbReference>
<dbReference type="Pfam" id="PF04108">
    <property type="entry name" value="ATG17_like"/>
    <property type="match status" value="1"/>
</dbReference>
<evidence type="ECO:0000256" key="1">
    <source>
        <dbReference type="ARBA" id="ARBA00023006"/>
    </source>
</evidence>
<proteinExistence type="predicted"/>
<feature type="coiled-coil region" evidence="2">
    <location>
        <begin position="946"/>
        <end position="1028"/>
    </location>
</feature>
<keyword evidence="2" id="KW-0175">Coiled coil</keyword>
<name>A0A0L8GUS3_OCTBM</name>
<dbReference type="GO" id="GO:0000045">
    <property type="term" value="P:autophagosome assembly"/>
    <property type="evidence" value="ECO:0007669"/>
    <property type="project" value="InterPro"/>
</dbReference>
<dbReference type="GO" id="GO:0060090">
    <property type="term" value="F:molecular adaptor activity"/>
    <property type="evidence" value="ECO:0007669"/>
    <property type="project" value="TreeGrafter"/>
</dbReference>
<dbReference type="AlphaFoldDB" id="A0A0L8GUS3"/>
<protein>
    <recommendedName>
        <fullName evidence="4">Autophagy protein ATG17-like domain-containing protein</fullName>
    </recommendedName>
</protein>
<dbReference type="InterPro" id="IPR045326">
    <property type="entry name" value="ATG17-like_dom"/>
</dbReference>
<dbReference type="EMBL" id="KQ420299">
    <property type="protein sequence ID" value="KOF80718.1"/>
    <property type="molecule type" value="Genomic_DNA"/>
</dbReference>
<dbReference type="GO" id="GO:1990316">
    <property type="term" value="C:Atg1/ULK1 kinase complex"/>
    <property type="evidence" value="ECO:0007669"/>
    <property type="project" value="TreeGrafter"/>
</dbReference>